<gene>
    <name evidence="1" type="ORF">HMPREF0063_11946</name>
</gene>
<accession>E2SE10</accession>
<name>E2SE10_9ACTN</name>
<dbReference type="AlphaFoldDB" id="E2SE10"/>
<dbReference type="STRING" id="585531.HMPREF0063_11946"/>
<dbReference type="Proteomes" id="UP000003111">
    <property type="component" value="Unassembled WGS sequence"/>
</dbReference>
<organism evidence="1 2">
    <name type="scientific">Aeromicrobium marinum DSM 15272</name>
    <dbReference type="NCBI Taxonomy" id="585531"/>
    <lineage>
        <taxon>Bacteria</taxon>
        <taxon>Bacillati</taxon>
        <taxon>Actinomycetota</taxon>
        <taxon>Actinomycetes</taxon>
        <taxon>Propionibacteriales</taxon>
        <taxon>Nocardioidaceae</taxon>
        <taxon>Aeromicrobium</taxon>
    </lineage>
</organism>
<comment type="caution">
    <text evidence="1">The sequence shown here is derived from an EMBL/GenBank/DDBJ whole genome shotgun (WGS) entry which is preliminary data.</text>
</comment>
<proteinExistence type="predicted"/>
<sequence>MFLIATPDLRRAAAMSDGTGKHREDHWCPFCDLVTRELQLDVAKITGEDPSPKHRRDTALDVHAAEAINLANGSDR</sequence>
<reference evidence="1" key="1">
    <citation type="submission" date="2010-08" db="EMBL/GenBank/DDBJ databases">
        <authorList>
            <person name="Muzny D."/>
            <person name="Qin X."/>
            <person name="Buhay C."/>
            <person name="Dugan-Rocha S."/>
            <person name="Ding Y."/>
            <person name="Chen G."/>
            <person name="Hawes A."/>
            <person name="Holder M."/>
            <person name="Jhangiani S."/>
            <person name="Johnson A."/>
            <person name="Khan Z."/>
            <person name="Li Z."/>
            <person name="Liu W."/>
            <person name="Liu X."/>
            <person name="Perez L."/>
            <person name="Shen H."/>
            <person name="Wang Q."/>
            <person name="Watt J."/>
            <person name="Xi L."/>
            <person name="Xin Y."/>
            <person name="Zhou J."/>
            <person name="Deng J."/>
            <person name="Jiang H."/>
            <person name="Liu Y."/>
            <person name="Qu J."/>
            <person name="Song X.-Z."/>
            <person name="Zhang L."/>
            <person name="Villasana D."/>
            <person name="Johnson A."/>
            <person name="Liu J."/>
            <person name="Liyanage D."/>
            <person name="Lorensuhewa L."/>
            <person name="Robinson T."/>
            <person name="Song A."/>
            <person name="Song B.-B."/>
            <person name="Dinh H."/>
            <person name="Thornton R."/>
            <person name="Coyle M."/>
            <person name="Francisco L."/>
            <person name="Jackson L."/>
            <person name="Javaid M."/>
            <person name="Korchina V."/>
            <person name="Kovar C."/>
            <person name="Mata R."/>
            <person name="Mathew T."/>
            <person name="Ngo R."/>
            <person name="Nguyen L."/>
            <person name="Nguyen N."/>
            <person name="Okwuonu G."/>
            <person name="Ongeri F."/>
            <person name="Pham C."/>
            <person name="Simmons D."/>
            <person name="Wilczek-Boney K."/>
            <person name="Hale W."/>
            <person name="Jakkamsetti A."/>
            <person name="Pham P."/>
            <person name="Ruth R."/>
            <person name="San Lucas F."/>
            <person name="Warren J."/>
            <person name="Zhang J."/>
            <person name="Zhao Z."/>
            <person name="Zhou C."/>
            <person name="Zhu D."/>
            <person name="Lee S."/>
            <person name="Bess C."/>
            <person name="Blankenburg K."/>
            <person name="Forbes L."/>
            <person name="Fu Q."/>
            <person name="Gubbala S."/>
            <person name="Hirani K."/>
            <person name="Jayaseelan J.C."/>
            <person name="Lara F."/>
            <person name="Munidasa M."/>
            <person name="Palculict T."/>
            <person name="Patil S."/>
            <person name="Pu L.-L."/>
            <person name="Saada N."/>
            <person name="Tang L."/>
            <person name="Weissenberger G."/>
            <person name="Zhu Y."/>
            <person name="Hemphill L."/>
            <person name="Shang Y."/>
            <person name="Youmans B."/>
            <person name="Ayvaz T."/>
            <person name="Ross M."/>
            <person name="Santibanez J."/>
            <person name="Aqrawi P."/>
            <person name="Gross S."/>
            <person name="Joshi V."/>
            <person name="Fowler G."/>
            <person name="Nazareth L."/>
            <person name="Reid J."/>
            <person name="Worley K."/>
            <person name="Petrosino J."/>
            <person name="Highlander S."/>
            <person name="Gibbs R."/>
        </authorList>
    </citation>
    <scope>NUCLEOTIDE SEQUENCE [LARGE SCALE GENOMIC DNA]</scope>
    <source>
        <strain evidence="1">DSM 15272</strain>
    </source>
</reference>
<dbReference type="HOGENOM" id="CLU_2646408_0_0_11"/>
<evidence type="ECO:0000313" key="2">
    <source>
        <dbReference type="Proteomes" id="UP000003111"/>
    </source>
</evidence>
<keyword evidence="2" id="KW-1185">Reference proteome</keyword>
<protein>
    <submittedName>
        <fullName evidence="1">Uncharacterized protein</fullName>
    </submittedName>
</protein>
<evidence type="ECO:0000313" key="1">
    <source>
        <dbReference type="EMBL" id="EFQ82737.1"/>
    </source>
</evidence>
<dbReference type="EMBL" id="ACLF03000006">
    <property type="protein sequence ID" value="EFQ82737.1"/>
    <property type="molecule type" value="Genomic_DNA"/>
</dbReference>
<dbReference type="RefSeq" id="WP_007077038.1">
    <property type="nucleotide sequence ID" value="NZ_CM001024.1"/>
</dbReference>